<name>A0A1E5L951_9FIRM</name>
<keyword evidence="3" id="KW-1185">Reference proteome</keyword>
<dbReference type="InterPro" id="IPR029063">
    <property type="entry name" value="SAM-dependent_MTases_sf"/>
</dbReference>
<evidence type="ECO:0000313" key="2">
    <source>
        <dbReference type="EMBL" id="OEH86675.1"/>
    </source>
</evidence>
<comment type="caution">
    <text evidence="2">The sequence shown here is derived from an EMBL/GenBank/DDBJ whole genome shotgun (WGS) entry which is preliminary data.</text>
</comment>
<dbReference type="Pfam" id="PF08241">
    <property type="entry name" value="Methyltransf_11"/>
    <property type="match status" value="1"/>
</dbReference>
<dbReference type="OrthoDB" id="43862at2"/>
<dbReference type="CDD" id="cd02440">
    <property type="entry name" value="AdoMet_MTases"/>
    <property type="match status" value="1"/>
</dbReference>
<dbReference type="PANTHER" id="PTHR43591">
    <property type="entry name" value="METHYLTRANSFERASE"/>
    <property type="match status" value="1"/>
</dbReference>
<dbReference type="GO" id="GO:0008757">
    <property type="term" value="F:S-adenosylmethionine-dependent methyltransferase activity"/>
    <property type="evidence" value="ECO:0007669"/>
    <property type="project" value="InterPro"/>
</dbReference>
<dbReference type="RefSeq" id="WP_069701041.1">
    <property type="nucleotide sequence ID" value="NZ_MJAT01000002.1"/>
</dbReference>
<dbReference type="STRING" id="1390249.BHU72_10535"/>
<reference evidence="2 3" key="1">
    <citation type="submission" date="2016-09" db="EMBL/GenBank/DDBJ databases">
        <title>Desulfuribacillus arsenicus sp. nov., an obligately anaerobic, dissimilatory arsenic- and antimonate-reducing bacterium isolated from anoxic sediments.</title>
        <authorList>
            <person name="Abin C.A."/>
            <person name="Hollibaugh J.T."/>
        </authorList>
    </citation>
    <scope>NUCLEOTIDE SEQUENCE [LARGE SCALE GENOMIC DNA]</scope>
    <source>
        <strain evidence="2 3">MLFW-2</strain>
    </source>
</reference>
<evidence type="ECO:0000313" key="3">
    <source>
        <dbReference type="Proteomes" id="UP000095255"/>
    </source>
</evidence>
<dbReference type="Proteomes" id="UP000095255">
    <property type="component" value="Unassembled WGS sequence"/>
</dbReference>
<dbReference type="InterPro" id="IPR013216">
    <property type="entry name" value="Methyltransf_11"/>
</dbReference>
<dbReference type="EMBL" id="MJAT01000002">
    <property type="protein sequence ID" value="OEH86675.1"/>
    <property type="molecule type" value="Genomic_DNA"/>
</dbReference>
<dbReference type="AlphaFoldDB" id="A0A1E5L951"/>
<organism evidence="2 3">
    <name type="scientific">Desulfuribacillus stibiiarsenatis</name>
    <dbReference type="NCBI Taxonomy" id="1390249"/>
    <lineage>
        <taxon>Bacteria</taxon>
        <taxon>Bacillati</taxon>
        <taxon>Bacillota</taxon>
        <taxon>Desulfuribacillia</taxon>
        <taxon>Desulfuribacillales</taxon>
        <taxon>Desulfuribacillaceae</taxon>
        <taxon>Desulfuribacillus</taxon>
    </lineage>
</organism>
<proteinExistence type="predicted"/>
<gene>
    <name evidence="2" type="ORF">BHU72_10535</name>
</gene>
<accession>A0A1E5L951</accession>
<dbReference type="Gene3D" id="3.40.50.150">
    <property type="entry name" value="Vaccinia Virus protein VP39"/>
    <property type="match status" value="1"/>
</dbReference>
<evidence type="ECO:0000259" key="1">
    <source>
        <dbReference type="Pfam" id="PF08241"/>
    </source>
</evidence>
<feature type="domain" description="Methyltransferase type 11" evidence="1">
    <location>
        <begin position="37"/>
        <end position="135"/>
    </location>
</feature>
<dbReference type="SUPFAM" id="SSF53335">
    <property type="entry name" value="S-adenosyl-L-methionine-dependent methyltransferases"/>
    <property type="match status" value="1"/>
</dbReference>
<sequence>MGRAELTRPIQASDVEEIKNIVVDLRDLTISAELEVLDVGAGGESVIFRSLGREIYGLESAEEEMNITREKGIEDIVGAKIHWIQGDAREMPLDDRQFDVVTSFFTCMYMRDTENKQKMLNECYRVLKADGVLYLWDFSITTLKQVFVGKLEILLPGDQAVSVSYGIGGEEKEQSLEGMKEIAANAGFTLLQEEVNSPYFFLKFGKK</sequence>
<protein>
    <recommendedName>
        <fullName evidence="1">Methyltransferase type 11 domain-containing protein</fullName>
    </recommendedName>
</protein>